<dbReference type="STRING" id="64791.A0A151WLN3"/>
<evidence type="ECO:0000313" key="4">
    <source>
        <dbReference type="EMBL" id="KYQ48799.1"/>
    </source>
</evidence>
<evidence type="ECO:0000256" key="2">
    <source>
        <dbReference type="ARBA" id="ARBA00023002"/>
    </source>
</evidence>
<gene>
    <name evidence="4" type="ORF">ALC60_12149</name>
</gene>
<dbReference type="EMBL" id="KQ982956">
    <property type="protein sequence ID" value="KYQ48799.1"/>
    <property type="molecule type" value="Genomic_DNA"/>
</dbReference>
<proteinExistence type="inferred from homology"/>
<evidence type="ECO:0000256" key="1">
    <source>
        <dbReference type="ARBA" id="ARBA00006484"/>
    </source>
</evidence>
<comment type="similarity">
    <text evidence="1">Belongs to the short-chain dehydrogenases/reductases (SDR) family.</text>
</comment>
<dbReference type="PANTHER" id="PTHR24322">
    <property type="entry name" value="PKSB"/>
    <property type="match status" value="1"/>
</dbReference>
<reference evidence="4 5" key="1">
    <citation type="submission" date="2015-09" db="EMBL/GenBank/DDBJ databases">
        <title>Trachymyrmex zeteki WGS genome.</title>
        <authorList>
            <person name="Nygaard S."/>
            <person name="Hu H."/>
            <person name="Boomsma J."/>
            <person name="Zhang G."/>
        </authorList>
    </citation>
    <scope>NUCLEOTIDE SEQUENCE [LARGE SCALE GENOMIC DNA]</scope>
    <source>
        <strain evidence="4">Tzet28-1</strain>
        <tissue evidence="4">Whole body</tissue>
    </source>
</reference>
<name>A0A151WLN3_9HYME</name>
<dbReference type="Gene3D" id="3.40.50.720">
    <property type="entry name" value="NAD(P)-binding Rossmann-like Domain"/>
    <property type="match status" value="1"/>
</dbReference>
<keyword evidence="3" id="KW-0812">Transmembrane</keyword>
<feature type="transmembrane region" description="Helical" evidence="3">
    <location>
        <begin position="97"/>
        <end position="123"/>
    </location>
</feature>
<keyword evidence="3" id="KW-1133">Transmembrane helix</keyword>
<evidence type="ECO:0000256" key="3">
    <source>
        <dbReference type="SAM" id="Phobius"/>
    </source>
</evidence>
<keyword evidence="5" id="KW-1185">Reference proteome</keyword>
<dbReference type="PRINTS" id="PR00081">
    <property type="entry name" value="GDHRDH"/>
</dbReference>
<dbReference type="InterPro" id="IPR002347">
    <property type="entry name" value="SDR_fam"/>
</dbReference>
<dbReference type="Pfam" id="PF00106">
    <property type="entry name" value="adh_short"/>
    <property type="match status" value="1"/>
</dbReference>
<dbReference type="Proteomes" id="UP000075809">
    <property type="component" value="Unassembled WGS sequence"/>
</dbReference>
<dbReference type="AlphaFoldDB" id="A0A151WLN3"/>
<dbReference type="PANTHER" id="PTHR24322:SF736">
    <property type="entry name" value="RETINOL DEHYDROGENASE 10"/>
    <property type="match status" value="1"/>
</dbReference>
<sequence>MLRKVDLVGRWVGPLRPQLINWLGRLDKCLLVPPFPVDTLTNNNALSSIKNDAAKGQLDIAIDNPIDVEISSTHPLLNNSLLVKLGNIQPPEMLLQIYSLCILTLDLVTLVIGVCYTILIAVYRMFRPPPLKNLNYEVAMVVGAGRGIGKELALQLCQFGVVVACVDINVETCTSTVQRAQQIHGICKSYQCDVRNKDAVAQIVNLIKIELGNITMLFHCCGLPSPRTLIQESSEVRDTMDLSVISHFWLLDSVLPCMRQAGKGHVTILSSVAGLSNGSSGRGTRVPLSTAQFAVQGLAESLHMELRHSNSNIVVSLVHVYPFIVGTEVAKDIRFRIPSYFGTMPATEAARQILDGVRRNYAEFSVPGYLLYLGHVLRILPKKASFMLRDLLDTGVDFA</sequence>
<evidence type="ECO:0000313" key="5">
    <source>
        <dbReference type="Proteomes" id="UP000075809"/>
    </source>
</evidence>
<keyword evidence="2" id="KW-0560">Oxidoreductase</keyword>
<dbReference type="GO" id="GO:0016616">
    <property type="term" value="F:oxidoreductase activity, acting on the CH-OH group of donors, NAD or NADP as acceptor"/>
    <property type="evidence" value="ECO:0007669"/>
    <property type="project" value="TreeGrafter"/>
</dbReference>
<organism evidence="4 5">
    <name type="scientific">Mycetomoellerius zeteki</name>
    <dbReference type="NCBI Taxonomy" id="64791"/>
    <lineage>
        <taxon>Eukaryota</taxon>
        <taxon>Metazoa</taxon>
        <taxon>Ecdysozoa</taxon>
        <taxon>Arthropoda</taxon>
        <taxon>Hexapoda</taxon>
        <taxon>Insecta</taxon>
        <taxon>Pterygota</taxon>
        <taxon>Neoptera</taxon>
        <taxon>Endopterygota</taxon>
        <taxon>Hymenoptera</taxon>
        <taxon>Apocrita</taxon>
        <taxon>Aculeata</taxon>
        <taxon>Formicoidea</taxon>
        <taxon>Formicidae</taxon>
        <taxon>Myrmicinae</taxon>
        <taxon>Mycetomoellerius</taxon>
    </lineage>
</organism>
<protein>
    <submittedName>
        <fullName evidence="4">Epidermal retinol dehydrogenase 2</fullName>
    </submittedName>
</protein>
<dbReference type="GO" id="GO:0005811">
    <property type="term" value="C:lipid droplet"/>
    <property type="evidence" value="ECO:0007669"/>
    <property type="project" value="TreeGrafter"/>
</dbReference>
<dbReference type="InterPro" id="IPR036291">
    <property type="entry name" value="NAD(P)-bd_dom_sf"/>
</dbReference>
<keyword evidence="3" id="KW-0472">Membrane</keyword>
<dbReference type="SUPFAM" id="SSF51735">
    <property type="entry name" value="NAD(P)-binding Rossmann-fold domains"/>
    <property type="match status" value="1"/>
</dbReference>
<accession>A0A151WLN3</accession>